<evidence type="ECO:0000259" key="11">
    <source>
        <dbReference type="Pfam" id="PF02355"/>
    </source>
</evidence>
<dbReference type="InterPro" id="IPR048634">
    <property type="entry name" value="SecD_SecF_C"/>
</dbReference>
<organism evidence="12 13">
    <name type="scientific">Micromonospora globbae</name>
    <dbReference type="NCBI Taxonomy" id="1894969"/>
    <lineage>
        <taxon>Bacteria</taxon>
        <taxon>Bacillati</taxon>
        <taxon>Actinomycetota</taxon>
        <taxon>Actinomycetes</taxon>
        <taxon>Micromonosporales</taxon>
        <taxon>Micromonosporaceae</taxon>
        <taxon>Micromonospora</taxon>
    </lineage>
</organism>
<comment type="subunit">
    <text evidence="9">Forms a complex with SecD. Part of the essential Sec protein translocation apparatus which comprises SecA, SecYEG and auxiliary proteins SecDF. Other proteins may also be involved.</text>
</comment>
<comment type="function">
    <text evidence="9">Part of the Sec protein translocase complex. Interacts with the SecYEG preprotein conducting channel. SecDF uses the proton motive force (PMF) to complete protein translocation after the ATP-dependent function of SecA.</text>
</comment>
<evidence type="ECO:0000256" key="8">
    <source>
        <dbReference type="ARBA" id="ARBA00023136"/>
    </source>
</evidence>
<feature type="transmembrane region" description="Helical" evidence="9">
    <location>
        <begin position="172"/>
        <end position="195"/>
    </location>
</feature>
<dbReference type="Pfam" id="PF07549">
    <property type="entry name" value="Sec_GG"/>
    <property type="match status" value="1"/>
</dbReference>
<dbReference type="Gene3D" id="1.20.1640.10">
    <property type="entry name" value="Multidrug efflux transporter AcrB transmembrane domain"/>
    <property type="match status" value="1"/>
</dbReference>
<feature type="compositionally biased region" description="Gly residues" evidence="10">
    <location>
        <begin position="375"/>
        <end position="392"/>
    </location>
</feature>
<dbReference type="HAMAP" id="MF_01464_B">
    <property type="entry name" value="SecF_B"/>
    <property type="match status" value="1"/>
</dbReference>
<comment type="similarity">
    <text evidence="9">Belongs to the SecD/SecF family. SecF subfamily.</text>
</comment>
<evidence type="ECO:0000256" key="6">
    <source>
        <dbReference type="ARBA" id="ARBA00022989"/>
    </source>
</evidence>
<dbReference type="InterPro" id="IPR022813">
    <property type="entry name" value="SecD/SecF_arch_bac"/>
</dbReference>
<dbReference type="PRINTS" id="PR01755">
    <property type="entry name" value="SECFTRNLCASE"/>
</dbReference>
<dbReference type="EMBL" id="CP108084">
    <property type="protein sequence ID" value="WUP52482.1"/>
    <property type="molecule type" value="Genomic_DNA"/>
</dbReference>
<protein>
    <recommendedName>
        <fullName evidence="9">Protein-export membrane protein SecF</fullName>
    </recommendedName>
</protein>
<feature type="transmembrane region" description="Helical" evidence="9">
    <location>
        <begin position="25"/>
        <end position="43"/>
    </location>
</feature>
<feature type="transmembrane region" description="Helical" evidence="9">
    <location>
        <begin position="258"/>
        <end position="278"/>
    </location>
</feature>
<keyword evidence="3 9" id="KW-1003">Cell membrane</keyword>
<dbReference type="Proteomes" id="UP001432190">
    <property type="component" value="Chromosome"/>
</dbReference>
<feature type="domain" description="Protein export membrane protein SecD/SecF C-terminal" evidence="11">
    <location>
        <begin position="120"/>
        <end position="309"/>
    </location>
</feature>
<evidence type="ECO:0000256" key="5">
    <source>
        <dbReference type="ARBA" id="ARBA00022927"/>
    </source>
</evidence>
<keyword evidence="13" id="KW-1185">Reference proteome</keyword>
<dbReference type="RefSeq" id="WP_328853465.1">
    <property type="nucleotide sequence ID" value="NZ_CP108084.1"/>
</dbReference>
<proteinExistence type="inferred from homology"/>
<evidence type="ECO:0000313" key="13">
    <source>
        <dbReference type="Proteomes" id="UP001432190"/>
    </source>
</evidence>
<evidence type="ECO:0000256" key="4">
    <source>
        <dbReference type="ARBA" id="ARBA00022692"/>
    </source>
</evidence>
<dbReference type="NCBIfam" id="TIGR00966">
    <property type="entry name" value="transloc_SecF"/>
    <property type="match status" value="1"/>
</dbReference>
<gene>
    <name evidence="9 12" type="primary">secF</name>
    <name evidence="12" type="ORF">OG994_13640</name>
</gene>
<dbReference type="InterPro" id="IPR022646">
    <property type="entry name" value="SecD/SecF_CS"/>
</dbReference>
<sequence>MARSGLATRLYRGEAGLNIIGRRKLWFSVAGLLVLVAVLSFAFRGFTLGIEFEGGNSFQVPASVGTLNQTEDRVNTILGDEAGGAAVESAQRVGGAGGEFYEFRTAVLTSDQANAVKAELAQEFNLDEDQISANQVSAAWGGQYTERALLGLVIFIALVMLYLIIRFEWRMAVGAVSSLLLNLVLTAGVYSLVGFEVTPSTIIGFLTILGFALYDVVVVFDKVQENTRGITANNNQTYGEAANLAINQTLMRSINTSLVALLPVGGLLFIGVPLGAVTLQDLGLVLFVGMLVAVCSSVFFATPVLSLLKDYEPRIQAHTKRVLARRGAIARGELSPKGTPRPAAGREPADVEAAALAGAAPKVGARPTGKRPTGTRGGRPGGGGNRPGGKRR</sequence>
<feature type="compositionally biased region" description="Low complexity" evidence="10">
    <location>
        <begin position="351"/>
        <end position="374"/>
    </location>
</feature>
<dbReference type="InterPro" id="IPR005665">
    <property type="entry name" value="SecF_bac"/>
</dbReference>
<evidence type="ECO:0000256" key="10">
    <source>
        <dbReference type="SAM" id="MobiDB-lite"/>
    </source>
</evidence>
<reference evidence="12" key="1">
    <citation type="submission" date="2022-10" db="EMBL/GenBank/DDBJ databases">
        <title>The complete genomes of actinobacterial strains from the NBC collection.</title>
        <authorList>
            <person name="Joergensen T.S."/>
            <person name="Alvarez Arevalo M."/>
            <person name="Sterndorff E.B."/>
            <person name="Faurdal D."/>
            <person name="Vuksanovic O."/>
            <person name="Mourched A.-S."/>
            <person name="Charusanti P."/>
            <person name="Shaw S."/>
            <person name="Blin K."/>
            <person name="Weber T."/>
        </authorList>
    </citation>
    <scope>NUCLEOTIDE SEQUENCE</scope>
    <source>
        <strain evidence="12">NBC_00256</strain>
    </source>
</reference>
<dbReference type="InterPro" id="IPR022645">
    <property type="entry name" value="SecD/SecF_bac"/>
</dbReference>
<comment type="subcellular location">
    <subcellularLocation>
        <location evidence="1 9">Cell membrane</location>
        <topology evidence="1 9">Multi-pass membrane protein</topology>
    </subcellularLocation>
</comment>
<keyword evidence="5 9" id="KW-0653">Protein transport</keyword>
<dbReference type="PANTHER" id="PTHR30081">
    <property type="entry name" value="PROTEIN-EXPORT MEMBRANE PROTEIN SEC"/>
    <property type="match status" value="1"/>
</dbReference>
<feature type="transmembrane region" description="Helical" evidence="9">
    <location>
        <begin position="148"/>
        <end position="165"/>
    </location>
</feature>
<evidence type="ECO:0000256" key="3">
    <source>
        <dbReference type="ARBA" id="ARBA00022475"/>
    </source>
</evidence>
<keyword evidence="4 9" id="KW-0812">Transmembrane</keyword>
<feature type="transmembrane region" description="Helical" evidence="9">
    <location>
        <begin position="284"/>
        <end position="308"/>
    </location>
</feature>
<keyword evidence="7 9" id="KW-0811">Translocation</keyword>
<accession>A0ABZ1SGS8</accession>
<feature type="region of interest" description="Disordered" evidence="10">
    <location>
        <begin position="331"/>
        <end position="392"/>
    </location>
</feature>
<evidence type="ECO:0000256" key="9">
    <source>
        <dbReference type="HAMAP-Rule" id="MF_01464"/>
    </source>
</evidence>
<evidence type="ECO:0000256" key="2">
    <source>
        <dbReference type="ARBA" id="ARBA00022448"/>
    </source>
</evidence>
<dbReference type="SUPFAM" id="SSF82866">
    <property type="entry name" value="Multidrug efflux transporter AcrB transmembrane domain"/>
    <property type="match status" value="1"/>
</dbReference>
<name>A0ABZ1SGS8_9ACTN</name>
<evidence type="ECO:0000256" key="1">
    <source>
        <dbReference type="ARBA" id="ARBA00004651"/>
    </source>
</evidence>
<keyword evidence="8 9" id="KW-0472">Membrane</keyword>
<feature type="transmembrane region" description="Helical" evidence="9">
    <location>
        <begin position="201"/>
        <end position="220"/>
    </location>
</feature>
<dbReference type="PANTHER" id="PTHR30081:SF8">
    <property type="entry name" value="PROTEIN TRANSLOCASE SUBUNIT SECF"/>
    <property type="match status" value="1"/>
</dbReference>
<keyword evidence="6 9" id="KW-1133">Transmembrane helix</keyword>
<dbReference type="Pfam" id="PF02355">
    <property type="entry name" value="SecD_SecF_C"/>
    <property type="match status" value="1"/>
</dbReference>
<evidence type="ECO:0000313" key="12">
    <source>
        <dbReference type="EMBL" id="WUP52482.1"/>
    </source>
</evidence>
<evidence type="ECO:0000256" key="7">
    <source>
        <dbReference type="ARBA" id="ARBA00023010"/>
    </source>
</evidence>
<keyword evidence="2 9" id="KW-0813">Transport</keyword>